<name>A4RRI8_OSTLU</name>
<feature type="transmembrane region" description="Helical" evidence="10">
    <location>
        <begin position="185"/>
        <end position="204"/>
    </location>
</feature>
<evidence type="ECO:0000256" key="5">
    <source>
        <dbReference type="ARBA" id="ARBA00022692"/>
    </source>
</evidence>
<dbReference type="InterPro" id="IPR002610">
    <property type="entry name" value="Peptidase_S54_rhomboid-like"/>
</dbReference>
<proteinExistence type="inferred from homology"/>
<dbReference type="Pfam" id="PF01694">
    <property type="entry name" value="Rhomboid"/>
    <property type="match status" value="1"/>
</dbReference>
<comment type="subcellular location">
    <subcellularLocation>
        <location evidence="2 10">Membrane</location>
        <topology evidence="2 10">Multi-pass membrane protein</topology>
    </subcellularLocation>
</comment>
<evidence type="ECO:0000313" key="13">
    <source>
        <dbReference type="Proteomes" id="UP000001568"/>
    </source>
</evidence>
<evidence type="ECO:0000256" key="4">
    <source>
        <dbReference type="ARBA" id="ARBA00022670"/>
    </source>
</evidence>
<dbReference type="Gene3D" id="1.20.1540.10">
    <property type="entry name" value="Rhomboid-like"/>
    <property type="match status" value="1"/>
</dbReference>
<feature type="transmembrane region" description="Helical" evidence="10">
    <location>
        <begin position="155"/>
        <end position="173"/>
    </location>
</feature>
<evidence type="ECO:0000259" key="11">
    <source>
        <dbReference type="Pfam" id="PF01694"/>
    </source>
</evidence>
<dbReference type="OrthoDB" id="497508at2759"/>
<dbReference type="PANTHER" id="PTHR22936">
    <property type="entry name" value="RHOMBOID-RELATED"/>
    <property type="match status" value="1"/>
</dbReference>
<keyword evidence="4 10" id="KW-0645">Protease</keyword>
<comment type="catalytic activity">
    <reaction evidence="1 10">
        <text>Cleaves type-1 transmembrane domains using a catalytic dyad composed of serine and histidine that are contributed by different transmembrane domains.</text>
        <dbReference type="EC" id="3.4.21.105"/>
    </reaction>
</comment>
<dbReference type="RefSeq" id="XP_001415910.1">
    <property type="nucleotide sequence ID" value="XM_001415873.1"/>
</dbReference>
<dbReference type="InterPro" id="IPR022764">
    <property type="entry name" value="Peptidase_S54_rhomboid_dom"/>
</dbReference>
<feature type="transmembrane region" description="Helical" evidence="10">
    <location>
        <begin position="126"/>
        <end position="143"/>
    </location>
</feature>
<feature type="domain" description="Peptidase S54 rhomboid" evidence="11">
    <location>
        <begin position="55"/>
        <end position="199"/>
    </location>
</feature>
<accession>A4RRI8</accession>
<dbReference type="Gramene" id="ABO94202">
    <property type="protein sequence ID" value="ABO94202"/>
    <property type="gene ID" value="OSTLU_92172"/>
</dbReference>
<evidence type="ECO:0000256" key="8">
    <source>
        <dbReference type="ARBA" id="ARBA00022989"/>
    </source>
</evidence>
<dbReference type="PANTHER" id="PTHR22936:SF69">
    <property type="entry name" value="RHOMBOID-LIKE PROTEIN"/>
    <property type="match status" value="1"/>
</dbReference>
<keyword evidence="7 10" id="KW-0720">Serine protease</keyword>
<keyword evidence="8 10" id="KW-1133">Transmembrane helix</keyword>
<protein>
    <recommendedName>
        <fullName evidence="10">RHOMBOID-like protein</fullName>
        <ecNumber evidence="10">3.4.21.105</ecNumber>
    </recommendedName>
</protein>
<dbReference type="GO" id="GO:0006508">
    <property type="term" value="P:proteolysis"/>
    <property type="evidence" value="ECO:0007669"/>
    <property type="project" value="UniProtKB-KW"/>
</dbReference>
<comment type="similarity">
    <text evidence="3 10">Belongs to the peptidase S54 family.</text>
</comment>
<evidence type="ECO:0000256" key="6">
    <source>
        <dbReference type="ARBA" id="ARBA00022801"/>
    </source>
</evidence>
<organism evidence="12 13">
    <name type="scientific">Ostreococcus lucimarinus (strain CCE9901)</name>
    <dbReference type="NCBI Taxonomy" id="436017"/>
    <lineage>
        <taxon>Eukaryota</taxon>
        <taxon>Viridiplantae</taxon>
        <taxon>Chlorophyta</taxon>
        <taxon>Mamiellophyceae</taxon>
        <taxon>Mamiellales</taxon>
        <taxon>Bathycoccaceae</taxon>
        <taxon>Ostreococcus</taxon>
    </lineage>
</organism>
<feature type="transmembrane region" description="Helical" evidence="10">
    <location>
        <begin position="232"/>
        <end position="251"/>
    </location>
</feature>
<keyword evidence="6 10" id="KW-0378">Hydrolase</keyword>
<evidence type="ECO:0000256" key="9">
    <source>
        <dbReference type="ARBA" id="ARBA00023136"/>
    </source>
</evidence>
<dbReference type="InterPro" id="IPR035952">
    <property type="entry name" value="Rhomboid-like_sf"/>
</dbReference>
<dbReference type="HOGENOM" id="CLU_068986_0_0_1"/>
<dbReference type="AlphaFoldDB" id="A4RRI8"/>
<dbReference type="EC" id="3.4.21.105" evidence="10"/>
<evidence type="ECO:0000256" key="3">
    <source>
        <dbReference type="ARBA" id="ARBA00009045"/>
    </source>
</evidence>
<evidence type="ECO:0000256" key="1">
    <source>
        <dbReference type="ARBA" id="ARBA00000156"/>
    </source>
</evidence>
<dbReference type="Proteomes" id="UP000001568">
    <property type="component" value="Chromosome 1"/>
</dbReference>
<comment type="function">
    <text evidence="10">Serine protease involved in intramembrane proteolysis.</text>
</comment>
<dbReference type="EMBL" id="CP000581">
    <property type="protein sequence ID" value="ABO94202.1"/>
    <property type="molecule type" value="Genomic_DNA"/>
</dbReference>
<evidence type="ECO:0000313" key="12">
    <source>
        <dbReference type="EMBL" id="ABO94202.1"/>
    </source>
</evidence>
<keyword evidence="5 10" id="KW-0812">Transmembrane</keyword>
<feature type="transmembrane region" description="Helical" evidence="10">
    <location>
        <begin position="97"/>
        <end position="114"/>
    </location>
</feature>
<keyword evidence="13" id="KW-1185">Reference proteome</keyword>
<evidence type="ECO:0000256" key="2">
    <source>
        <dbReference type="ARBA" id="ARBA00004141"/>
    </source>
</evidence>
<dbReference type="GO" id="GO:0004252">
    <property type="term" value="F:serine-type endopeptidase activity"/>
    <property type="evidence" value="ECO:0007669"/>
    <property type="project" value="InterPro"/>
</dbReference>
<evidence type="ECO:0000256" key="10">
    <source>
        <dbReference type="RuleBase" id="RU362115"/>
    </source>
</evidence>
<keyword evidence="9 10" id="KW-0472">Membrane</keyword>
<dbReference type="SUPFAM" id="SSF144091">
    <property type="entry name" value="Rhomboid-like"/>
    <property type="match status" value="1"/>
</dbReference>
<feature type="transmembrane region" description="Helical" evidence="10">
    <location>
        <begin position="65"/>
        <end position="85"/>
    </location>
</feature>
<dbReference type="GO" id="GO:0016020">
    <property type="term" value="C:membrane"/>
    <property type="evidence" value="ECO:0007669"/>
    <property type="project" value="UniProtKB-SubCell"/>
</dbReference>
<evidence type="ECO:0000256" key="7">
    <source>
        <dbReference type="ARBA" id="ARBA00022825"/>
    </source>
</evidence>
<sequence length="263" mass="27991">MYNVPTVEPTVAYFIAFAHCAAFATDLALLRSGTSNGGDLFIRLALFDNAVVYGSQWMRTFTACFVDFGLLHFALVNVGLVTIGAEAEALLGTRPFLAVYALSAAMGGIGSMAFDPTTLHVTSSDGLMGVFGALLLYSALNVENEWNLRGFTVRLLYCGFFSVGFQYLASVPTEDGTHVVNSVGHLWGFLAGAAMGYAGLAPLFTSGKKFSKPPDDGRKNLEDVGAGPRKTFVMLGSASTALVALCVVVLLKRTLDVDPRDVF</sequence>
<dbReference type="STRING" id="436017.A4RRI8"/>
<feature type="transmembrane region" description="Helical" evidence="10">
    <location>
        <begin position="12"/>
        <end position="29"/>
    </location>
</feature>
<dbReference type="KEGG" id="olu:OSTLU_92172"/>
<dbReference type="GeneID" id="4999793"/>
<gene>
    <name evidence="12" type="ORF">OSTLU_92172</name>
</gene>
<reference evidence="12 13" key="1">
    <citation type="journal article" date="2007" name="Proc. Natl. Acad. Sci. U.S.A.">
        <title>The tiny eukaryote Ostreococcus provides genomic insights into the paradox of plankton speciation.</title>
        <authorList>
            <person name="Palenik B."/>
            <person name="Grimwood J."/>
            <person name="Aerts A."/>
            <person name="Rouze P."/>
            <person name="Salamov A."/>
            <person name="Putnam N."/>
            <person name="Dupont C."/>
            <person name="Jorgensen R."/>
            <person name="Derelle E."/>
            <person name="Rombauts S."/>
            <person name="Zhou K."/>
            <person name="Otillar R."/>
            <person name="Merchant S.S."/>
            <person name="Podell S."/>
            <person name="Gaasterland T."/>
            <person name="Napoli C."/>
            <person name="Gendler K."/>
            <person name="Manuell A."/>
            <person name="Tai V."/>
            <person name="Vallon O."/>
            <person name="Piganeau G."/>
            <person name="Jancek S."/>
            <person name="Heijde M."/>
            <person name="Jabbari K."/>
            <person name="Bowler C."/>
            <person name="Lohr M."/>
            <person name="Robbens S."/>
            <person name="Werner G."/>
            <person name="Dubchak I."/>
            <person name="Pazour G.J."/>
            <person name="Ren Q."/>
            <person name="Paulsen I."/>
            <person name="Delwiche C."/>
            <person name="Schmutz J."/>
            <person name="Rokhsar D."/>
            <person name="Van de Peer Y."/>
            <person name="Moreau H."/>
            <person name="Grigoriev I.V."/>
        </authorList>
    </citation>
    <scope>NUCLEOTIDE SEQUENCE [LARGE SCALE GENOMIC DNA]</scope>
    <source>
        <strain evidence="12 13">CCE9901</strain>
    </source>
</reference>
<dbReference type="OMA" id="NVENEWN"/>